<protein>
    <submittedName>
        <fullName evidence="2">Uncharacterized protein</fullName>
    </submittedName>
</protein>
<name>A0AAV2BVD5_9ARAC</name>
<reference evidence="2 3" key="1">
    <citation type="submission" date="2024-04" db="EMBL/GenBank/DDBJ databases">
        <authorList>
            <person name="Rising A."/>
            <person name="Reimegard J."/>
            <person name="Sonavane S."/>
            <person name="Akerstrom W."/>
            <person name="Nylinder S."/>
            <person name="Hedman E."/>
            <person name="Kallberg Y."/>
        </authorList>
    </citation>
    <scope>NUCLEOTIDE SEQUENCE [LARGE SCALE GENOMIC DNA]</scope>
</reference>
<gene>
    <name evidence="2" type="ORF">LARSCL_LOCUS21851</name>
</gene>
<dbReference type="Proteomes" id="UP001497382">
    <property type="component" value="Unassembled WGS sequence"/>
</dbReference>
<dbReference type="AlphaFoldDB" id="A0AAV2BVD5"/>
<organism evidence="2 3">
    <name type="scientific">Larinioides sclopetarius</name>
    <dbReference type="NCBI Taxonomy" id="280406"/>
    <lineage>
        <taxon>Eukaryota</taxon>
        <taxon>Metazoa</taxon>
        <taxon>Ecdysozoa</taxon>
        <taxon>Arthropoda</taxon>
        <taxon>Chelicerata</taxon>
        <taxon>Arachnida</taxon>
        <taxon>Araneae</taxon>
        <taxon>Araneomorphae</taxon>
        <taxon>Entelegynae</taxon>
        <taxon>Araneoidea</taxon>
        <taxon>Araneidae</taxon>
        <taxon>Larinioides</taxon>
    </lineage>
</organism>
<proteinExistence type="predicted"/>
<evidence type="ECO:0000256" key="1">
    <source>
        <dbReference type="SAM" id="MobiDB-lite"/>
    </source>
</evidence>
<sequence length="145" mass="15496">MTLWAIPSSSDTSSWISCQIFGNCPPCSDVNGKKQYCVIHRLFSYATCMSGIKKGGRCYPEGEVNGAYRNRPPCEEGLTCSNDKVRAVRGSLASRPRSGRPSAAADVAPTVEQAVQSMSAVSAHGECSARGSQECRTEVSGEHCE</sequence>
<dbReference type="EMBL" id="CAXIEN010000544">
    <property type="protein sequence ID" value="CAL1300263.1"/>
    <property type="molecule type" value="Genomic_DNA"/>
</dbReference>
<evidence type="ECO:0000313" key="3">
    <source>
        <dbReference type="Proteomes" id="UP001497382"/>
    </source>
</evidence>
<feature type="region of interest" description="Disordered" evidence="1">
    <location>
        <begin position="91"/>
        <end position="111"/>
    </location>
</feature>
<keyword evidence="3" id="KW-1185">Reference proteome</keyword>
<comment type="caution">
    <text evidence="2">The sequence shown here is derived from an EMBL/GenBank/DDBJ whole genome shotgun (WGS) entry which is preliminary data.</text>
</comment>
<accession>A0AAV2BVD5</accession>
<evidence type="ECO:0000313" key="2">
    <source>
        <dbReference type="EMBL" id="CAL1300263.1"/>
    </source>
</evidence>